<dbReference type="SUPFAM" id="SSF56436">
    <property type="entry name" value="C-type lectin-like"/>
    <property type="match status" value="1"/>
</dbReference>
<dbReference type="InterPro" id="IPR001304">
    <property type="entry name" value="C-type_lectin-like"/>
</dbReference>
<evidence type="ECO:0000256" key="1">
    <source>
        <dbReference type="ARBA" id="ARBA00023157"/>
    </source>
</evidence>
<accession>B6RAZ0</accession>
<feature type="chain" id="PRO_5002848849" evidence="2">
    <location>
        <begin position="23"/>
        <end position="151"/>
    </location>
</feature>
<protein>
    <submittedName>
        <fullName evidence="4">Putative perlucin 3</fullName>
    </submittedName>
</protein>
<dbReference type="CDD" id="cd00037">
    <property type="entry name" value="CLECT"/>
    <property type="match status" value="1"/>
</dbReference>
<dbReference type="Pfam" id="PF00059">
    <property type="entry name" value="Lectin_C"/>
    <property type="match status" value="1"/>
</dbReference>
<dbReference type="PROSITE" id="PS00615">
    <property type="entry name" value="C_TYPE_LECTIN_1"/>
    <property type="match status" value="1"/>
</dbReference>
<dbReference type="InterPro" id="IPR016187">
    <property type="entry name" value="CTDL_fold"/>
</dbReference>
<dbReference type="PANTHER" id="PTHR22803">
    <property type="entry name" value="MANNOSE, PHOSPHOLIPASE, LECTIN RECEPTOR RELATED"/>
    <property type="match status" value="1"/>
</dbReference>
<evidence type="ECO:0000313" key="4">
    <source>
        <dbReference type="EMBL" id="ABO26592.1"/>
    </source>
</evidence>
<dbReference type="AlphaFoldDB" id="B6RAZ0"/>
<evidence type="ECO:0000256" key="2">
    <source>
        <dbReference type="SAM" id="SignalP"/>
    </source>
</evidence>
<reference evidence="4" key="1">
    <citation type="submission" date="2006-10" db="EMBL/GenBank/DDBJ databases">
        <title>Novel gene discovery from Haliotis discus discus by normalized cDNA library analysis.</title>
        <authorList>
            <person name="Wang N."/>
            <person name="Kang H.-S."/>
            <person name="Lee J."/>
        </authorList>
    </citation>
    <scope>NUCLEOTIDE SEQUENCE</scope>
</reference>
<evidence type="ECO:0000259" key="3">
    <source>
        <dbReference type="PROSITE" id="PS50041"/>
    </source>
</evidence>
<name>B6RAZ0_HALDI</name>
<proteinExistence type="evidence at transcript level"/>
<feature type="domain" description="C-type lectin" evidence="3">
    <location>
        <begin position="32"/>
        <end position="150"/>
    </location>
</feature>
<dbReference type="PROSITE" id="PS50041">
    <property type="entry name" value="C_TYPE_LECTIN_2"/>
    <property type="match status" value="1"/>
</dbReference>
<feature type="signal peptide" evidence="2">
    <location>
        <begin position="1"/>
        <end position="22"/>
    </location>
</feature>
<dbReference type="InterPro" id="IPR050111">
    <property type="entry name" value="C-type_lectin/snaclec_domain"/>
</dbReference>
<dbReference type="InterPro" id="IPR018378">
    <property type="entry name" value="C-type_lectin_CS"/>
</dbReference>
<dbReference type="InterPro" id="IPR016186">
    <property type="entry name" value="C-type_lectin-like/link_sf"/>
</dbReference>
<sequence length="151" mass="16845">MKTFCCTLLLLLGCALHRGAEGSRCRGGFHKHGGSCYWFSNIRGTFAEARSICRFLGSDLASITSAAEDVFIRGYATQRGKAKVYYLGGADLGLESSWIWTRNKPFTFTNWGSGQPGNSKNNEHCLALQSSDGYRWHDYNCDFIANFICKM</sequence>
<dbReference type="SMART" id="SM00034">
    <property type="entry name" value="CLECT"/>
    <property type="match status" value="1"/>
</dbReference>
<dbReference type="EMBL" id="EF103334">
    <property type="protein sequence ID" value="ABO26592.1"/>
    <property type="molecule type" value="mRNA"/>
</dbReference>
<organism evidence="4">
    <name type="scientific">Haliotis discus discus</name>
    <name type="common">disc abalone</name>
    <dbReference type="NCBI Taxonomy" id="91233"/>
    <lineage>
        <taxon>Eukaryota</taxon>
        <taxon>Metazoa</taxon>
        <taxon>Spiralia</taxon>
        <taxon>Lophotrochozoa</taxon>
        <taxon>Mollusca</taxon>
        <taxon>Gastropoda</taxon>
        <taxon>Vetigastropoda</taxon>
        <taxon>Lepetellida</taxon>
        <taxon>Haliotoidea</taxon>
        <taxon>Haliotidae</taxon>
        <taxon>Haliotis</taxon>
    </lineage>
</organism>
<keyword evidence="2" id="KW-0732">Signal</keyword>
<keyword evidence="1" id="KW-1015">Disulfide bond</keyword>
<dbReference type="Gene3D" id="3.10.100.10">
    <property type="entry name" value="Mannose-Binding Protein A, subunit A"/>
    <property type="match status" value="1"/>
</dbReference>